<sequence>MKKLTAALLAALLLLLFAVPAFAEIEVEDESYYQKFKGQGISINVYNWGEYISDGAEEGTINVNKEFEDLTGIKVNYSTFASNEELYAKLKSGGANYDIIIPSDYMIGRMIKENMLEPLNFENIPAFKNISSQFVNPIYDPDNAYSVPYTWGTVGIIYNTTMVDGDVDSWDILWDARYMGDILMFANSRDAFAIAQKRLGYSFNTGNPDELEKAAESLKEQKPLVQAYVMDEIFDKMQAGEAALAPYYAGDAITMIADNPDLAFAVPREGTNRFVDAICIPKGSQQQEAAEMYINFLCEPEVGLANCEYIGYSTPNDAAMELLDDEMRNNPIAYPSEEVLQNTETFLSLDDDANKLMDKLWTDIMSTNEGTNQWLIPVFLVLCIVASITINVVRRIRKKRDSMY</sequence>
<comment type="subcellular location">
    <subcellularLocation>
        <location evidence="1">Periplasm</location>
    </subcellularLocation>
</comment>
<keyword evidence="3 7" id="KW-0732">Signal</keyword>
<dbReference type="PANTHER" id="PTHR30222">
    <property type="entry name" value="SPERMIDINE/PUTRESCINE-BINDING PERIPLASMIC PROTEIN"/>
    <property type="match status" value="1"/>
</dbReference>
<keyword evidence="6" id="KW-1133">Transmembrane helix</keyword>
<name>A0A926IAP7_9FIRM</name>
<evidence type="ECO:0000313" key="8">
    <source>
        <dbReference type="EMBL" id="MBC8569433.1"/>
    </source>
</evidence>
<dbReference type="SUPFAM" id="SSF53850">
    <property type="entry name" value="Periplasmic binding protein-like II"/>
    <property type="match status" value="1"/>
</dbReference>
<accession>A0A926IAP7</accession>
<feature type="binding site" evidence="5">
    <location>
        <position position="50"/>
    </location>
    <ligand>
        <name>spermidine</name>
        <dbReference type="ChEBI" id="CHEBI:57834"/>
    </ligand>
</feature>
<dbReference type="AlphaFoldDB" id="A0A926IAP7"/>
<feature type="chain" id="PRO_5037795086" evidence="7">
    <location>
        <begin position="24"/>
        <end position="404"/>
    </location>
</feature>
<proteinExistence type="predicted"/>
<dbReference type="Proteomes" id="UP000660861">
    <property type="component" value="Unassembled WGS sequence"/>
</dbReference>
<keyword evidence="6" id="KW-0472">Membrane</keyword>
<dbReference type="GO" id="GO:0015846">
    <property type="term" value="P:polyamine transport"/>
    <property type="evidence" value="ECO:0007669"/>
    <property type="project" value="InterPro"/>
</dbReference>
<dbReference type="PANTHER" id="PTHR30222:SF17">
    <property type="entry name" value="SPERMIDINE_PUTRESCINE-BINDING PERIPLASMIC PROTEIN"/>
    <property type="match status" value="1"/>
</dbReference>
<reference evidence="8" key="1">
    <citation type="submission" date="2020-08" db="EMBL/GenBank/DDBJ databases">
        <title>Genome public.</title>
        <authorList>
            <person name="Liu C."/>
            <person name="Sun Q."/>
        </authorList>
    </citation>
    <scope>NUCLEOTIDE SEQUENCE</scope>
    <source>
        <strain evidence="8">NSJ-54</strain>
    </source>
</reference>
<gene>
    <name evidence="8" type="ORF">H8709_01130</name>
</gene>
<evidence type="ECO:0000256" key="7">
    <source>
        <dbReference type="SAM" id="SignalP"/>
    </source>
</evidence>
<evidence type="ECO:0000313" key="9">
    <source>
        <dbReference type="Proteomes" id="UP000660861"/>
    </source>
</evidence>
<dbReference type="PIRSF" id="PIRSF019574">
    <property type="entry name" value="Periplasmic_polyamine_BP"/>
    <property type="match status" value="1"/>
</dbReference>
<dbReference type="RefSeq" id="WP_262396532.1">
    <property type="nucleotide sequence ID" value="NZ_JACRTC010000001.1"/>
</dbReference>
<feature type="signal peptide" evidence="7">
    <location>
        <begin position="1"/>
        <end position="23"/>
    </location>
</feature>
<protein>
    <submittedName>
        <fullName evidence="8">Spermidine/putrescine ABC transporter substrate-binding protein</fullName>
    </submittedName>
</protein>
<evidence type="ECO:0000256" key="2">
    <source>
        <dbReference type="ARBA" id="ARBA00022448"/>
    </source>
</evidence>
<dbReference type="GO" id="GO:0019808">
    <property type="term" value="F:polyamine binding"/>
    <property type="evidence" value="ECO:0007669"/>
    <property type="project" value="InterPro"/>
</dbReference>
<keyword evidence="2" id="KW-0813">Transport</keyword>
<feature type="binding site" evidence="5">
    <location>
        <position position="105"/>
    </location>
    <ligand>
        <name>spermidine</name>
        <dbReference type="ChEBI" id="CHEBI:57834"/>
    </ligand>
</feature>
<evidence type="ECO:0000256" key="6">
    <source>
        <dbReference type="SAM" id="Phobius"/>
    </source>
</evidence>
<feature type="transmembrane region" description="Helical" evidence="6">
    <location>
        <begin position="374"/>
        <end position="393"/>
    </location>
</feature>
<evidence type="ECO:0000256" key="3">
    <source>
        <dbReference type="ARBA" id="ARBA00022729"/>
    </source>
</evidence>
<evidence type="ECO:0000256" key="1">
    <source>
        <dbReference type="ARBA" id="ARBA00004418"/>
    </source>
</evidence>
<comment type="caution">
    <text evidence="8">The sequence shown here is derived from an EMBL/GenBank/DDBJ whole genome shotgun (WGS) entry which is preliminary data.</text>
</comment>
<dbReference type="PRINTS" id="PR00909">
    <property type="entry name" value="SPERMDNBNDNG"/>
</dbReference>
<evidence type="ECO:0000256" key="4">
    <source>
        <dbReference type="ARBA" id="ARBA00022764"/>
    </source>
</evidence>
<dbReference type="GO" id="GO:0042597">
    <property type="term" value="C:periplasmic space"/>
    <property type="evidence" value="ECO:0007669"/>
    <property type="project" value="UniProtKB-SubCell"/>
</dbReference>
<dbReference type="InterPro" id="IPR006059">
    <property type="entry name" value="SBP"/>
</dbReference>
<dbReference type="EMBL" id="JACRTC010000001">
    <property type="protein sequence ID" value="MBC8569433.1"/>
    <property type="molecule type" value="Genomic_DNA"/>
</dbReference>
<dbReference type="InterPro" id="IPR001188">
    <property type="entry name" value="Sperm_putr-bd"/>
</dbReference>
<dbReference type="CDD" id="cd13590">
    <property type="entry name" value="PBP2_PotD_PotF_like"/>
    <property type="match status" value="1"/>
</dbReference>
<dbReference type="Gene3D" id="3.40.190.10">
    <property type="entry name" value="Periplasmic binding protein-like II"/>
    <property type="match status" value="2"/>
</dbReference>
<keyword evidence="4" id="KW-0574">Periplasm</keyword>
<keyword evidence="6" id="KW-0812">Transmembrane</keyword>
<keyword evidence="9" id="KW-1185">Reference proteome</keyword>
<organism evidence="8 9">
    <name type="scientific">Zongyangia hominis</name>
    <dbReference type="NCBI Taxonomy" id="2763677"/>
    <lineage>
        <taxon>Bacteria</taxon>
        <taxon>Bacillati</taxon>
        <taxon>Bacillota</taxon>
        <taxon>Clostridia</taxon>
        <taxon>Eubacteriales</taxon>
        <taxon>Oscillospiraceae</taxon>
        <taxon>Zongyangia</taxon>
    </lineage>
</organism>
<evidence type="ECO:0000256" key="5">
    <source>
        <dbReference type="PIRSR" id="PIRSR019574-1"/>
    </source>
</evidence>
<dbReference type="Pfam" id="PF13416">
    <property type="entry name" value="SBP_bac_8"/>
    <property type="match status" value="1"/>
</dbReference>